<sequence length="77" mass="9244">MPIQKHIRKSNSKYNRNMLQMKKRAAESQNKYINSKHAANTETMQNQKHTNSENKCNRKTLHIQSTQQKFSRREQKD</sequence>
<dbReference type="AlphaFoldDB" id="A0A0E9WRG3"/>
<reference evidence="2" key="1">
    <citation type="submission" date="2014-11" db="EMBL/GenBank/DDBJ databases">
        <authorList>
            <person name="Amaro Gonzalez C."/>
        </authorList>
    </citation>
    <scope>NUCLEOTIDE SEQUENCE</scope>
</reference>
<accession>A0A0E9WRG3</accession>
<dbReference type="EMBL" id="GBXM01015620">
    <property type="protein sequence ID" value="JAH92957.1"/>
    <property type="molecule type" value="Transcribed_RNA"/>
</dbReference>
<feature type="compositionally biased region" description="Polar residues" evidence="1">
    <location>
        <begin position="39"/>
        <end position="49"/>
    </location>
</feature>
<organism evidence="2">
    <name type="scientific">Anguilla anguilla</name>
    <name type="common">European freshwater eel</name>
    <name type="synonym">Muraena anguilla</name>
    <dbReference type="NCBI Taxonomy" id="7936"/>
    <lineage>
        <taxon>Eukaryota</taxon>
        <taxon>Metazoa</taxon>
        <taxon>Chordata</taxon>
        <taxon>Craniata</taxon>
        <taxon>Vertebrata</taxon>
        <taxon>Euteleostomi</taxon>
        <taxon>Actinopterygii</taxon>
        <taxon>Neopterygii</taxon>
        <taxon>Teleostei</taxon>
        <taxon>Anguilliformes</taxon>
        <taxon>Anguillidae</taxon>
        <taxon>Anguilla</taxon>
    </lineage>
</organism>
<reference evidence="2" key="2">
    <citation type="journal article" date="2015" name="Fish Shellfish Immunol.">
        <title>Early steps in the European eel (Anguilla anguilla)-Vibrio vulnificus interaction in the gills: Role of the RtxA13 toxin.</title>
        <authorList>
            <person name="Callol A."/>
            <person name="Pajuelo D."/>
            <person name="Ebbesson L."/>
            <person name="Teles M."/>
            <person name="MacKenzie S."/>
            <person name="Amaro C."/>
        </authorList>
    </citation>
    <scope>NUCLEOTIDE SEQUENCE</scope>
</reference>
<proteinExistence type="predicted"/>
<evidence type="ECO:0000256" key="1">
    <source>
        <dbReference type="SAM" id="MobiDB-lite"/>
    </source>
</evidence>
<feature type="region of interest" description="Disordered" evidence="1">
    <location>
        <begin position="39"/>
        <end position="77"/>
    </location>
</feature>
<protein>
    <submittedName>
        <fullName evidence="2">Uncharacterized protein</fullName>
    </submittedName>
</protein>
<name>A0A0E9WRG3_ANGAN</name>
<evidence type="ECO:0000313" key="2">
    <source>
        <dbReference type="EMBL" id="JAH92957.1"/>
    </source>
</evidence>